<keyword evidence="4" id="KW-0472">Membrane</keyword>
<evidence type="ECO:0000313" key="9">
    <source>
        <dbReference type="Proteomes" id="UP000473658"/>
    </source>
</evidence>
<sequence>MTLRKFVAVAIAALTAVMGNSPSIAAPATYASNSIVFANGLIPVQYREDRRNSEVRRHPPRHGWYNGHQGYREQRRGYRRHSDGWWYPLAAFGAGSAIGRPPSATHREFRSGTNARHRDWCSSRYRSYRPYDNTFIARAGERAECISPYL</sequence>
<evidence type="ECO:0000256" key="6">
    <source>
        <dbReference type="ARBA" id="ARBA00025321"/>
    </source>
</evidence>
<dbReference type="GO" id="GO:0030246">
    <property type="term" value="F:carbohydrate binding"/>
    <property type="evidence" value="ECO:0007669"/>
    <property type="project" value="UniProtKB-KW"/>
</dbReference>
<evidence type="ECO:0000313" key="8">
    <source>
        <dbReference type="EMBL" id="KAA3497966.1"/>
    </source>
</evidence>
<keyword evidence="7" id="KW-0732">Signal</keyword>
<accession>A0AA88EZ99</accession>
<name>A0AA88EZ99_RHIRH</name>
<evidence type="ECO:0000256" key="1">
    <source>
        <dbReference type="ARBA" id="ARBA00004167"/>
    </source>
</evidence>
<comment type="subcellular location">
    <subcellularLocation>
        <location evidence="1">Membrane</location>
        <topology evidence="1">Single-pass membrane protein</topology>
    </subcellularLocation>
</comment>
<comment type="caution">
    <text evidence="8">The sequence shown here is derived from an EMBL/GenBank/DDBJ whole genome shotgun (WGS) entry which is preliminary data.</text>
</comment>
<dbReference type="GO" id="GO:0016020">
    <property type="term" value="C:membrane"/>
    <property type="evidence" value="ECO:0007669"/>
    <property type="project" value="UniProtKB-SubCell"/>
</dbReference>
<organism evidence="8 9">
    <name type="scientific">Rhizobium rhizogenes</name>
    <name type="common">Agrobacterium rhizogenes</name>
    <dbReference type="NCBI Taxonomy" id="359"/>
    <lineage>
        <taxon>Bacteria</taxon>
        <taxon>Pseudomonadati</taxon>
        <taxon>Pseudomonadota</taxon>
        <taxon>Alphaproteobacteria</taxon>
        <taxon>Hyphomicrobiales</taxon>
        <taxon>Rhizobiaceae</taxon>
        <taxon>Rhizobium/Agrobacterium group</taxon>
        <taxon>Rhizobium</taxon>
    </lineage>
</organism>
<reference evidence="8 9" key="1">
    <citation type="submission" date="2018-08" db="EMBL/GenBank/DDBJ databases">
        <title>Crown Gall in kiwifruit.</title>
        <authorList>
            <person name="Visnovsky S.B."/>
            <person name="Pitman A.R."/>
        </authorList>
    </citation>
    <scope>NUCLEOTIDE SEQUENCE [LARGE SCALE GENOMIC DNA]</scope>
    <source>
        <strain evidence="8 9">SBV_302_78_2</strain>
    </source>
</reference>
<keyword evidence="4" id="KW-1003">Cell membrane</keyword>
<feature type="signal peptide" evidence="7">
    <location>
        <begin position="1"/>
        <end position="25"/>
    </location>
</feature>
<gene>
    <name evidence="8" type="ORF">DXM27_24840</name>
</gene>
<evidence type="ECO:0000256" key="4">
    <source>
        <dbReference type="ARBA" id="ARBA00022475"/>
    </source>
</evidence>
<evidence type="ECO:0000256" key="5">
    <source>
        <dbReference type="ARBA" id="ARBA00022734"/>
    </source>
</evidence>
<proteinExistence type="inferred from homology"/>
<dbReference type="AlphaFoldDB" id="A0AA88EZ99"/>
<keyword evidence="5" id="KW-0430">Lectin</keyword>
<evidence type="ECO:0000256" key="3">
    <source>
        <dbReference type="ARBA" id="ARBA00020552"/>
    </source>
</evidence>
<evidence type="ECO:0000256" key="7">
    <source>
        <dbReference type="SAM" id="SignalP"/>
    </source>
</evidence>
<dbReference type="InterPro" id="IPR012413">
    <property type="entry name" value="BA14K"/>
</dbReference>
<comment type="similarity">
    <text evidence="2">Belongs to the BA14k family.</text>
</comment>
<dbReference type="Pfam" id="PF07886">
    <property type="entry name" value="BA14K"/>
    <property type="match status" value="1"/>
</dbReference>
<protein>
    <recommendedName>
        <fullName evidence="3">Lectin-like protein BA14k</fullName>
    </recommendedName>
</protein>
<dbReference type="Proteomes" id="UP000473658">
    <property type="component" value="Unassembled WGS sequence"/>
</dbReference>
<dbReference type="EMBL" id="QRFF01000011">
    <property type="protein sequence ID" value="KAA3497966.1"/>
    <property type="molecule type" value="Genomic_DNA"/>
</dbReference>
<comment type="function">
    <text evidence="6">Has immunoglobulin-binding and hemagglutination properties, and can bind to mannose. Essential for virulence. May be involved in LPS biosynthesis or polysaccharide transport.</text>
</comment>
<evidence type="ECO:0000256" key="2">
    <source>
        <dbReference type="ARBA" id="ARBA00010270"/>
    </source>
</evidence>
<feature type="chain" id="PRO_5041634725" description="Lectin-like protein BA14k" evidence="7">
    <location>
        <begin position="26"/>
        <end position="150"/>
    </location>
</feature>